<dbReference type="NCBIfam" id="TIGR02999">
    <property type="entry name" value="Sig-70_X6"/>
    <property type="match status" value="1"/>
</dbReference>
<gene>
    <name evidence="2" type="ORF">L21SP5_01897</name>
</gene>
<dbReference type="GO" id="GO:0003700">
    <property type="term" value="F:DNA-binding transcription factor activity"/>
    <property type="evidence" value="ECO:0007669"/>
    <property type="project" value="InterPro"/>
</dbReference>
<keyword evidence="3" id="KW-1185">Reference proteome</keyword>
<dbReference type="InterPro" id="IPR053812">
    <property type="entry name" value="HTH_Sigma70_ECF-like"/>
</dbReference>
<dbReference type="KEGG" id="blq:L21SP5_01897"/>
<dbReference type="OrthoDB" id="128473at2"/>
<dbReference type="InterPro" id="IPR014284">
    <property type="entry name" value="RNA_pol_sigma-70_dom"/>
</dbReference>
<dbReference type="Pfam" id="PF07638">
    <property type="entry name" value="Sigma70_ECF"/>
    <property type="match status" value="1"/>
</dbReference>
<dbReference type="Proteomes" id="UP000064893">
    <property type="component" value="Chromosome"/>
</dbReference>
<dbReference type="AlphaFoldDB" id="A0A0S2HZT7"/>
<dbReference type="GO" id="GO:0006352">
    <property type="term" value="P:DNA-templated transcription initiation"/>
    <property type="evidence" value="ECO:0007669"/>
    <property type="project" value="InterPro"/>
</dbReference>
<name>A0A0S2HZT7_9BACT</name>
<dbReference type="EMBL" id="CP013118">
    <property type="protein sequence ID" value="ALO15536.1"/>
    <property type="molecule type" value="Genomic_DNA"/>
</dbReference>
<dbReference type="InterPro" id="IPR036388">
    <property type="entry name" value="WH-like_DNA-bd_sf"/>
</dbReference>
<proteinExistence type="predicted"/>
<evidence type="ECO:0000259" key="1">
    <source>
        <dbReference type="Pfam" id="PF07638"/>
    </source>
</evidence>
<dbReference type="Gene3D" id="1.10.10.10">
    <property type="entry name" value="Winged helix-like DNA-binding domain superfamily/Winged helix DNA-binding domain"/>
    <property type="match status" value="1"/>
</dbReference>
<organism evidence="2 3">
    <name type="scientific">Salinivirga cyanobacteriivorans</name>
    <dbReference type="NCBI Taxonomy" id="1307839"/>
    <lineage>
        <taxon>Bacteria</taxon>
        <taxon>Pseudomonadati</taxon>
        <taxon>Bacteroidota</taxon>
        <taxon>Bacteroidia</taxon>
        <taxon>Bacteroidales</taxon>
        <taxon>Salinivirgaceae</taxon>
        <taxon>Salinivirga</taxon>
    </lineage>
</organism>
<dbReference type="NCBIfam" id="TIGR02937">
    <property type="entry name" value="sigma70-ECF"/>
    <property type="match status" value="1"/>
</dbReference>
<evidence type="ECO:0000313" key="3">
    <source>
        <dbReference type="Proteomes" id="UP000064893"/>
    </source>
</evidence>
<reference evidence="2 3" key="1">
    <citation type="submission" date="2015-11" db="EMBL/GenBank/DDBJ databases">
        <title>Description and complete genome sequence of a novel strain predominating in hypersaline microbial mats and representing a new family of the Bacteriodetes phylum.</title>
        <authorList>
            <person name="Spring S."/>
            <person name="Bunk B."/>
            <person name="Sproer C."/>
            <person name="Klenk H.-P."/>
        </authorList>
    </citation>
    <scope>NUCLEOTIDE SEQUENCE [LARGE SCALE GENOMIC DNA]</scope>
    <source>
        <strain evidence="2 3">L21-Spi-D4</strain>
    </source>
</reference>
<dbReference type="RefSeq" id="WP_057952987.1">
    <property type="nucleotide sequence ID" value="NZ_CP013118.1"/>
</dbReference>
<dbReference type="SUPFAM" id="SSF88659">
    <property type="entry name" value="Sigma3 and sigma4 domains of RNA polymerase sigma factors"/>
    <property type="match status" value="1"/>
</dbReference>
<dbReference type="InterPro" id="IPR013324">
    <property type="entry name" value="RNA_pol_sigma_r3/r4-like"/>
</dbReference>
<sequence length="190" mass="22266">MGQANITSLLNNYRKGREGADNELYSAVYSELKKTARSVRRQWNGNATMNTTSLVHEAYLKIDPEKVDWQNRLHFFYIAGKAMRQILYNYAEKKKALKRGAANKQSMDTKEEGIIIALDEKSFFEIYSLENILKQLEKHDNVYGKIIECRFYSGMTIEETSLVLEISKATVKRKWNFARTWLYRELKRTS</sequence>
<accession>A0A0S2HZT7</accession>
<dbReference type="InterPro" id="IPR011517">
    <property type="entry name" value="RNA_pol_sigma70_ECF-like"/>
</dbReference>
<feature type="domain" description="RNA polymerase sigma-70 ECF-like HTH" evidence="1">
    <location>
        <begin position="4"/>
        <end position="187"/>
    </location>
</feature>
<evidence type="ECO:0000313" key="2">
    <source>
        <dbReference type="EMBL" id="ALO15536.1"/>
    </source>
</evidence>
<protein>
    <submittedName>
        <fullName evidence="2">RNA polymerase sigma factor</fullName>
    </submittedName>
</protein>
<dbReference type="STRING" id="1307839.L21SP5_01897"/>